<evidence type="ECO:0000313" key="2">
    <source>
        <dbReference type="EMBL" id="THD76441.1"/>
    </source>
</evidence>
<keyword evidence="2" id="KW-0808">Transferase</keyword>
<comment type="caution">
    <text evidence="2">The sequence shown here is derived from an EMBL/GenBank/DDBJ whole genome shotgun (WGS) entry which is preliminary data.</text>
</comment>
<keyword evidence="3" id="KW-1185">Reference proteome</keyword>
<reference evidence="2 3" key="1">
    <citation type="submission" date="2019-04" db="EMBL/GenBank/DDBJ databases">
        <title>Draft genome sequence of Youngimonas vesicularis.</title>
        <authorList>
            <person name="Hameed A."/>
        </authorList>
    </citation>
    <scope>NUCLEOTIDE SEQUENCE [LARGE SCALE GENOMIC DNA]</scope>
    <source>
        <strain evidence="2 3">CC-AMW-E</strain>
    </source>
</reference>
<accession>A0A4S3MCA0</accession>
<evidence type="ECO:0000259" key="1">
    <source>
        <dbReference type="PROSITE" id="PS51186"/>
    </source>
</evidence>
<dbReference type="OrthoDB" id="9797178at2"/>
<dbReference type="Pfam" id="PF13508">
    <property type="entry name" value="Acetyltransf_7"/>
    <property type="match status" value="1"/>
</dbReference>
<protein>
    <submittedName>
        <fullName evidence="2">N-acetyltransferase</fullName>
    </submittedName>
</protein>
<dbReference type="CDD" id="cd04301">
    <property type="entry name" value="NAT_SF"/>
    <property type="match status" value="1"/>
</dbReference>
<dbReference type="InterPro" id="IPR000182">
    <property type="entry name" value="GNAT_dom"/>
</dbReference>
<dbReference type="PROSITE" id="PS51186">
    <property type="entry name" value="GNAT"/>
    <property type="match status" value="1"/>
</dbReference>
<dbReference type="InterPro" id="IPR016181">
    <property type="entry name" value="Acyl_CoA_acyltransferase"/>
</dbReference>
<name>A0A4S3MCA0_9RHOB</name>
<dbReference type="Proteomes" id="UP000306113">
    <property type="component" value="Unassembled WGS sequence"/>
</dbReference>
<feature type="domain" description="N-acetyltransferase" evidence="1">
    <location>
        <begin position="3"/>
        <end position="141"/>
    </location>
</feature>
<dbReference type="GO" id="GO:0016747">
    <property type="term" value="F:acyltransferase activity, transferring groups other than amino-acyl groups"/>
    <property type="evidence" value="ECO:0007669"/>
    <property type="project" value="InterPro"/>
</dbReference>
<sequence length="162" mass="18200">MFPMIRTYQPADRYQVATLIGNCYARSYEACLVEALRENGDVAAEYVWDSDDGPDGHICMARHLYPDRWFILATVAVRPEKQGAGIGSDLVRAAVEAARQQDASAVTVLGHARYYQRFGFTRTAAERLETPFSLENTLMYPIRIETAGIEAELVYPPAYSRL</sequence>
<dbReference type="EMBL" id="SSMD01000001">
    <property type="protein sequence ID" value="THD76441.1"/>
    <property type="molecule type" value="Genomic_DNA"/>
</dbReference>
<dbReference type="Gene3D" id="3.40.630.30">
    <property type="match status" value="1"/>
</dbReference>
<gene>
    <name evidence="2" type="ORF">E7681_00955</name>
</gene>
<evidence type="ECO:0000313" key="3">
    <source>
        <dbReference type="Proteomes" id="UP000306113"/>
    </source>
</evidence>
<proteinExistence type="predicted"/>
<organism evidence="2 3">
    <name type="scientific">Thalassobius vesicularis</name>
    <dbReference type="NCBI Taxonomy" id="1294297"/>
    <lineage>
        <taxon>Bacteria</taxon>
        <taxon>Pseudomonadati</taxon>
        <taxon>Pseudomonadota</taxon>
        <taxon>Alphaproteobacteria</taxon>
        <taxon>Rhodobacterales</taxon>
        <taxon>Roseobacteraceae</taxon>
        <taxon>Thalassovita</taxon>
    </lineage>
</organism>
<dbReference type="AlphaFoldDB" id="A0A4S3MCA0"/>
<dbReference type="SUPFAM" id="SSF55729">
    <property type="entry name" value="Acyl-CoA N-acyltransferases (Nat)"/>
    <property type="match status" value="1"/>
</dbReference>